<sequence>MLMASSHAVHYICFTLATLLCAQSVTDASDIQIGRVETFIRKDVVLPHKRDGTSVIPLNFTFTFPGPHAAPLDLAKHPKLPLVLLLNGASVESFWYRRVIGDLASKGFVVASTDYYRPIPSGSPFKPKPGCRPQEFVEVSARLINTLYAFVHSASGHPSAETVFLRLADTDELLLLSHSLGGSVAFSVLTGECEGESKSGGSCEGYEPIMNSKGKDVVIGTAVFEGYLAGSGFQPREMELKEGTFALFLSGQYNTATRKAFRGVVNQGSCASYVSFQNMTHFGMNDFVGPSEETHQVTPCAQSTGTDDPDFTTDKATQTAGIDLIADIIDAAVRLRHGSSKGLKSRLQELVEEERVIEGDVDSDCLSGLRAAVVS</sequence>
<protein>
    <submittedName>
        <fullName evidence="2">G12418 protein</fullName>
    </submittedName>
</protein>
<dbReference type="SUPFAM" id="SSF53474">
    <property type="entry name" value="alpha/beta-Hydrolases"/>
    <property type="match status" value="1"/>
</dbReference>
<gene>
    <name evidence="2" type="primary">g12418</name>
    <name evidence="2" type="ORF">VP750_LOCUS11050</name>
</gene>
<feature type="chain" id="PRO_5046888618" evidence="1">
    <location>
        <begin position="29"/>
        <end position="375"/>
    </location>
</feature>
<dbReference type="Proteomes" id="UP001497392">
    <property type="component" value="Unassembled WGS sequence"/>
</dbReference>
<keyword evidence="1" id="KW-0732">Signal</keyword>
<evidence type="ECO:0000256" key="1">
    <source>
        <dbReference type="SAM" id="SignalP"/>
    </source>
</evidence>
<dbReference type="InterPro" id="IPR029058">
    <property type="entry name" value="AB_hydrolase_fold"/>
</dbReference>
<accession>A0ABP1GAA7</accession>
<proteinExistence type="predicted"/>
<dbReference type="EMBL" id="CAXHTA020000020">
    <property type="protein sequence ID" value="CAL5229144.1"/>
    <property type="molecule type" value="Genomic_DNA"/>
</dbReference>
<organism evidence="2 3">
    <name type="scientific">Coccomyxa viridis</name>
    <dbReference type="NCBI Taxonomy" id="1274662"/>
    <lineage>
        <taxon>Eukaryota</taxon>
        <taxon>Viridiplantae</taxon>
        <taxon>Chlorophyta</taxon>
        <taxon>core chlorophytes</taxon>
        <taxon>Trebouxiophyceae</taxon>
        <taxon>Trebouxiophyceae incertae sedis</taxon>
        <taxon>Coccomyxaceae</taxon>
        <taxon>Coccomyxa</taxon>
    </lineage>
</organism>
<keyword evidence="3" id="KW-1185">Reference proteome</keyword>
<name>A0ABP1GAA7_9CHLO</name>
<evidence type="ECO:0000313" key="2">
    <source>
        <dbReference type="EMBL" id="CAL5229144.1"/>
    </source>
</evidence>
<evidence type="ECO:0000313" key="3">
    <source>
        <dbReference type="Proteomes" id="UP001497392"/>
    </source>
</evidence>
<dbReference type="Gene3D" id="3.40.50.1820">
    <property type="entry name" value="alpha/beta hydrolase"/>
    <property type="match status" value="1"/>
</dbReference>
<reference evidence="2 3" key="1">
    <citation type="submission" date="2024-06" db="EMBL/GenBank/DDBJ databases">
        <authorList>
            <person name="Kraege A."/>
            <person name="Thomma B."/>
        </authorList>
    </citation>
    <scope>NUCLEOTIDE SEQUENCE [LARGE SCALE GENOMIC DNA]</scope>
</reference>
<comment type="caution">
    <text evidence="2">The sequence shown here is derived from an EMBL/GenBank/DDBJ whole genome shotgun (WGS) entry which is preliminary data.</text>
</comment>
<feature type="signal peptide" evidence="1">
    <location>
        <begin position="1"/>
        <end position="28"/>
    </location>
</feature>